<dbReference type="AlphaFoldDB" id="A0A9K3Q2N2"/>
<dbReference type="EMBL" id="JAGRRH010000006">
    <property type="protein sequence ID" value="KAG7368683.1"/>
    <property type="molecule type" value="Genomic_DNA"/>
</dbReference>
<keyword evidence="5" id="KW-0808">Transferase</keyword>
<dbReference type="InterPro" id="IPR050154">
    <property type="entry name" value="UbiB_kinase"/>
</dbReference>
<evidence type="ECO:0000259" key="4">
    <source>
        <dbReference type="PROSITE" id="PS50011"/>
    </source>
</evidence>
<reference evidence="5" key="1">
    <citation type="journal article" date="2021" name="Sci. Rep.">
        <title>Diploid genomic architecture of Nitzschia inconspicua, an elite biomass production diatom.</title>
        <authorList>
            <person name="Oliver A."/>
            <person name="Podell S."/>
            <person name="Pinowska A."/>
            <person name="Traller J.C."/>
            <person name="Smith S.R."/>
            <person name="McClure R."/>
            <person name="Beliaev A."/>
            <person name="Bohutskyi P."/>
            <person name="Hill E.A."/>
            <person name="Rabines A."/>
            <person name="Zheng H."/>
            <person name="Allen L.Z."/>
            <person name="Kuo A."/>
            <person name="Grigoriev I.V."/>
            <person name="Allen A.E."/>
            <person name="Hazlebeck D."/>
            <person name="Allen E.E."/>
        </authorList>
    </citation>
    <scope>NUCLEOTIDE SEQUENCE</scope>
    <source>
        <strain evidence="5">Hildebrandi</strain>
    </source>
</reference>
<feature type="signal peptide" evidence="3">
    <location>
        <begin position="1"/>
        <end position="26"/>
    </location>
</feature>
<feature type="domain" description="Protein kinase" evidence="4">
    <location>
        <begin position="243"/>
        <end position="571"/>
    </location>
</feature>
<gene>
    <name evidence="5" type="ORF">IV203_031426</name>
</gene>
<dbReference type="InterPro" id="IPR004147">
    <property type="entry name" value="ABC1_dom"/>
</dbReference>
<keyword evidence="6" id="KW-1185">Reference proteome</keyword>
<evidence type="ECO:0000256" key="3">
    <source>
        <dbReference type="SAM" id="SignalP"/>
    </source>
</evidence>
<organism evidence="5 6">
    <name type="scientific">Nitzschia inconspicua</name>
    <dbReference type="NCBI Taxonomy" id="303405"/>
    <lineage>
        <taxon>Eukaryota</taxon>
        <taxon>Sar</taxon>
        <taxon>Stramenopiles</taxon>
        <taxon>Ochrophyta</taxon>
        <taxon>Bacillariophyta</taxon>
        <taxon>Bacillariophyceae</taxon>
        <taxon>Bacillariophycidae</taxon>
        <taxon>Bacillariales</taxon>
        <taxon>Bacillariaceae</taxon>
        <taxon>Nitzschia</taxon>
    </lineage>
</organism>
<name>A0A9K3Q2N2_9STRA</name>
<dbReference type="Proteomes" id="UP000693970">
    <property type="component" value="Unassembled WGS sequence"/>
</dbReference>
<accession>A0A9K3Q2N2</accession>
<reference evidence="5" key="2">
    <citation type="submission" date="2021-04" db="EMBL/GenBank/DDBJ databases">
        <authorList>
            <person name="Podell S."/>
        </authorList>
    </citation>
    <scope>NUCLEOTIDE SEQUENCE</scope>
    <source>
        <strain evidence="5">Hildebrandi</strain>
    </source>
</reference>
<dbReference type="Pfam" id="PF03109">
    <property type="entry name" value="ABC1"/>
    <property type="match status" value="1"/>
</dbReference>
<keyword evidence="3" id="KW-0732">Signal</keyword>
<keyword evidence="5" id="KW-0418">Kinase</keyword>
<proteinExistence type="inferred from homology"/>
<evidence type="ECO:0000313" key="5">
    <source>
        <dbReference type="EMBL" id="KAG7368683.1"/>
    </source>
</evidence>
<dbReference type="CDD" id="cd05121">
    <property type="entry name" value="ABC1_ADCK3-like"/>
    <property type="match status" value="1"/>
</dbReference>
<comment type="similarity">
    <text evidence="1">Belongs to the protein kinase superfamily. ADCK protein kinase family.</text>
</comment>
<dbReference type="PANTHER" id="PTHR10566">
    <property type="entry name" value="CHAPERONE-ACTIVITY OF BC1 COMPLEX CABC1 -RELATED"/>
    <property type="match status" value="1"/>
</dbReference>
<evidence type="ECO:0000313" key="6">
    <source>
        <dbReference type="Proteomes" id="UP000693970"/>
    </source>
</evidence>
<dbReference type="OrthoDB" id="427480at2759"/>
<evidence type="ECO:0000256" key="2">
    <source>
        <dbReference type="SAM" id="MobiDB-lite"/>
    </source>
</evidence>
<dbReference type="GO" id="GO:0005524">
    <property type="term" value="F:ATP binding"/>
    <property type="evidence" value="ECO:0007669"/>
    <property type="project" value="InterPro"/>
</dbReference>
<dbReference type="GO" id="GO:0004672">
    <property type="term" value="F:protein kinase activity"/>
    <property type="evidence" value="ECO:0007669"/>
    <property type="project" value="InterPro"/>
</dbReference>
<evidence type="ECO:0000256" key="1">
    <source>
        <dbReference type="ARBA" id="ARBA00009670"/>
    </source>
</evidence>
<feature type="chain" id="PRO_5039904526" evidence="3">
    <location>
        <begin position="27"/>
        <end position="857"/>
    </location>
</feature>
<feature type="region of interest" description="Disordered" evidence="2">
    <location>
        <begin position="809"/>
        <end position="833"/>
    </location>
</feature>
<dbReference type="InterPro" id="IPR000719">
    <property type="entry name" value="Prot_kinase_dom"/>
</dbReference>
<comment type="caution">
    <text evidence="5">The sequence shown here is derived from an EMBL/GenBank/DDBJ whole genome shotgun (WGS) entry which is preliminary data.</text>
</comment>
<protein>
    <submittedName>
        <fullName evidence="5">Protein kinase</fullName>
    </submittedName>
</protein>
<dbReference type="PANTHER" id="PTHR10566:SF117">
    <property type="entry name" value="UNUSUAL PROTEIN KINASE-RELATED"/>
    <property type="match status" value="1"/>
</dbReference>
<sequence length="857" mass="94905">MRSSSPSTTLLWSYTLLLAVSDPIVSFHIPSSSVLTKPSSSHRITRIYSPLAASTVSETSAMMKEMRQSLNENEDAKLVMDALRGKNVNDDDAAVAGLQMRLVDVYANDGNAQDRLPYEYDPKALQDFFGKRPLSVLTRIFQVMSVGGGFALKLAMDKALGRIDNNPDLEVKRAAELRDIITSLGPFPIKIGQALSIRPDVLSPRSMVELQKLCDKVPSFDSKIAFATIEEELGKPLEELFSEITPEPVAAASLGQVYKATLKATGETVAVKVQRPAVLETVSLDLYLARELGLFARNFPRIVERLDAVELLDEFAFRFYQELDYNLECQNGLRIAEDMKVLPMVKIPKNYPEYTSRRVHVAEWIEGEKLSQSKADDVGALVNLGVITYLTQLLDKGFFHADPHPGNMMRTTDGKLAILDFGLMTEITDNQKYGMVEAIAHLINRDYTEIGQDFINLDFIPEGTDTTPIVPALSTVFDVALAGGGAKSINFQELAADLAEITYEFPFRIPPYFALVIRAISVLEGIALVGNPDFAIIDEAYPYIARRLMTDDSPRLRAALRYMVYGQEGQFDADRLIDLLEALEKFKAIRDDGDGTAYKVDGVRGRKDMGKAGDFVGSQAVDKSERDTDIDGGRFRVSSPVLASNAGNNFGGLSNIGGSDFSQQTQEDQETAREALRFFFSDEGEPFREFMLEEIVTVVDASSREALQEVIRRFGLSNLPTPSLFKALNPELTENDKRMVQQITKLVQFLSGDYDGALGGRNASGGASIARLRGLLPVVREYRLQLSEFGRLLIARLTEKGLQRSLNWASDRLSQPGRSSPRSGLTPQNKPTQRSLAEAFVTTAIPFLPNPPSRRRR</sequence>
<dbReference type="PROSITE" id="PS50011">
    <property type="entry name" value="PROTEIN_KINASE_DOM"/>
    <property type="match status" value="1"/>
</dbReference>